<feature type="region of interest" description="Disordered" evidence="1">
    <location>
        <begin position="15"/>
        <end position="64"/>
    </location>
</feature>
<dbReference type="Proteomes" id="UP001317085">
    <property type="component" value="Unassembled WGS sequence"/>
</dbReference>
<sequence>MDIFSSNLSFENSLLQTYLNTPEENPPRPKTPSQGSTIDFSGERLPKKDNRSSGLDSLGGGNII</sequence>
<feature type="compositionally biased region" description="Basic and acidic residues" evidence="1">
    <location>
        <begin position="41"/>
        <end position="51"/>
    </location>
</feature>
<comment type="caution">
    <text evidence="2">The sequence shown here is derived from an EMBL/GenBank/DDBJ whole genome shotgun (WGS) entry which is preliminary data.</text>
</comment>
<evidence type="ECO:0000313" key="2">
    <source>
        <dbReference type="EMBL" id="MCK1783317.1"/>
    </source>
</evidence>
<organism evidence="2 3">
    <name type="scientific">Pseudomonas emilianonis</name>
    <dbReference type="NCBI Taxonomy" id="2915812"/>
    <lineage>
        <taxon>Bacteria</taxon>
        <taxon>Pseudomonadati</taxon>
        <taxon>Pseudomonadota</taxon>
        <taxon>Gammaproteobacteria</taxon>
        <taxon>Pseudomonadales</taxon>
        <taxon>Pseudomonadaceae</taxon>
        <taxon>Pseudomonas</taxon>
    </lineage>
</organism>
<proteinExistence type="predicted"/>
<keyword evidence="3" id="KW-1185">Reference proteome</keyword>
<gene>
    <name evidence="2" type="ORF">L9Z73_02750</name>
</gene>
<reference evidence="2 3" key="1">
    <citation type="submission" date="2022-02" db="EMBL/GenBank/DDBJ databases">
        <title>Comparative genomics of the first Antarctic Pseudomonas spp. capable of biotransforming 2,4,6-Trinitrotoluene.</title>
        <authorList>
            <person name="Cabrera M.A."/>
            <person name="Marquez S.L."/>
            <person name="Perez-Donoso J.M."/>
        </authorList>
    </citation>
    <scope>NUCLEOTIDE SEQUENCE [LARGE SCALE GENOMIC DNA]</scope>
    <source>
        <strain evidence="2 3">TNT11</strain>
    </source>
</reference>
<dbReference type="RefSeq" id="WP_247396113.1">
    <property type="nucleotide sequence ID" value="NZ_JAKNRV010000011.1"/>
</dbReference>
<name>A0ABT0EC76_9PSED</name>
<protein>
    <submittedName>
        <fullName evidence="2">Uncharacterized protein</fullName>
    </submittedName>
</protein>
<evidence type="ECO:0000313" key="3">
    <source>
        <dbReference type="Proteomes" id="UP001317085"/>
    </source>
</evidence>
<evidence type="ECO:0000256" key="1">
    <source>
        <dbReference type="SAM" id="MobiDB-lite"/>
    </source>
</evidence>
<accession>A0ABT0EC76</accession>
<dbReference type="EMBL" id="JAKNRV010000011">
    <property type="protein sequence ID" value="MCK1783317.1"/>
    <property type="molecule type" value="Genomic_DNA"/>
</dbReference>